<reference evidence="7" key="1">
    <citation type="submission" date="2020-03" db="EMBL/GenBank/DDBJ databases">
        <title>A high-quality chromosome-level genome assembly of a woody plant with both climbing and erect habits, Rhamnella rubrinervis.</title>
        <authorList>
            <person name="Lu Z."/>
            <person name="Yang Y."/>
            <person name="Zhu X."/>
            <person name="Sun Y."/>
        </authorList>
    </citation>
    <scope>NUCLEOTIDE SEQUENCE</scope>
    <source>
        <strain evidence="7">BYM</strain>
        <tissue evidence="7">Leaf</tissue>
    </source>
</reference>
<dbReference type="InterPro" id="IPR002048">
    <property type="entry name" value="EF_hand_dom"/>
</dbReference>
<dbReference type="Gene3D" id="1.10.238.10">
    <property type="entry name" value="EF-hand"/>
    <property type="match status" value="3"/>
</dbReference>
<accession>A0A8K0HKW0</accession>
<gene>
    <name evidence="7" type="ORF">FNV43_RR04521</name>
</gene>
<dbReference type="InterPro" id="IPR050230">
    <property type="entry name" value="CALM/Myosin/TropC-like"/>
</dbReference>
<evidence type="ECO:0000259" key="6">
    <source>
        <dbReference type="PROSITE" id="PS50222"/>
    </source>
</evidence>
<dbReference type="GO" id="GO:0016460">
    <property type="term" value="C:myosin II complex"/>
    <property type="evidence" value="ECO:0007669"/>
    <property type="project" value="TreeGrafter"/>
</dbReference>
<keyword evidence="8" id="KW-1185">Reference proteome</keyword>
<dbReference type="SUPFAM" id="SSF47473">
    <property type="entry name" value="EF-hand"/>
    <property type="match status" value="1"/>
</dbReference>
<dbReference type="OrthoDB" id="26525at2759"/>
<organism evidence="7 8">
    <name type="scientific">Rhamnella rubrinervis</name>
    <dbReference type="NCBI Taxonomy" id="2594499"/>
    <lineage>
        <taxon>Eukaryota</taxon>
        <taxon>Viridiplantae</taxon>
        <taxon>Streptophyta</taxon>
        <taxon>Embryophyta</taxon>
        <taxon>Tracheophyta</taxon>
        <taxon>Spermatophyta</taxon>
        <taxon>Magnoliopsida</taxon>
        <taxon>eudicotyledons</taxon>
        <taxon>Gunneridae</taxon>
        <taxon>Pentapetalae</taxon>
        <taxon>rosids</taxon>
        <taxon>fabids</taxon>
        <taxon>Rosales</taxon>
        <taxon>Rhamnaceae</taxon>
        <taxon>rhamnoid group</taxon>
        <taxon>Rhamneae</taxon>
        <taxon>Rhamnella</taxon>
    </lineage>
</organism>
<evidence type="ECO:0000256" key="4">
    <source>
        <dbReference type="ARBA" id="ARBA00022737"/>
    </source>
</evidence>
<dbReference type="PANTHER" id="PTHR23048">
    <property type="entry name" value="MYOSIN LIGHT CHAIN 1, 3"/>
    <property type="match status" value="1"/>
</dbReference>
<sequence>MADHLTEEQIAEFREAFSFFDKDGDGCITTNELGNIMRTLGLNPTEAELHDMINDVDFDRNGTIEYSEFLSLMSRKINENHSEEELKEAFNVFDKDQNGLISATELRYVMTNLGEKLTDEEVNEMIHEADADGDGHINYHEFVKVMVAK</sequence>
<feature type="domain" description="EF-hand" evidence="6">
    <location>
        <begin position="117"/>
        <end position="149"/>
    </location>
</feature>
<dbReference type="InterPro" id="IPR011992">
    <property type="entry name" value="EF-hand-dom_pair"/>
</dbReference>
<dbReference type="GO" id="GO:0005737">
    <property type="term" value="C:cytoplasm"/>
    <property type="evidence" value="ECO:0007669"/>
    <property type="project" value="UniProtKB-ARBA"/>
</dbReference>
<dbReference type="InterPro" id="IPR018247">
    <property type="entry name" value="EF_Hand_1_Ca_BS"/>
</dbReference>
<proteinExistence type="inferred from homology"/>
<keyword evidence="3" id="KW-0479">Metal-binding</keyword>
<dbReference type="PROSITE" id="PS00018">
    <property type="entry name" value="EF_HAND_1"/>
    <property type="match status" value="4"/>
</dbReference>
<dbReference type="FunFam" id="1.10.238.10:FF:000251">
    <property type="entry name" value="Calmodulin-related protein 97A"/>
    <property type="match status" value="1"/>
</dbReference>
<dbReference type="Proteomes" id="UP000796880">
    <property type="component" value="Unassembled WGS sequence"/>
</dbReference>
<feature type="domain" description="EF-hand" evidence="6">
    <location>
        <begin position="44"/>
        <end position="79"/>
    </location>
</feature>
<comment type="similarity">
    <text evidence="2">Belongs to the calmodulin family.</text>
</comment>
<dbReference type="CDD" id="cd00051">
    <property type="entry name" value="EFh"/>
    <property type="match status" value="2"/>
</dbReference>
<dbReference type="PANTHER" id="PTHR23048:SF53">
    <property type="entry name" value="CALMODULIN"/>
    <property type="match status" value="1"/>
</dbReference>
<evidence type="ECO:0000313" key="8">
    <source>
        <dbReference type="Proteomes" id="UP000796880"/>
    </source>
</evidence>
<name>A0A8K0HKW0_9ROSA</name>
<keyword evidence="5" id="KW-0106">Calcium</keyword>
<evidence type="ECO:0000256" key="5">
    <source>
        <dbReference type="ARBA" id="ARBA00022837"/>
    </source>
</evidence>
<dbReference type="GO" id="GO:0005509">
    <property type="term" value="F:calcium ion binding"/>
    <property type="evidence" value="ECO:0007669"/>
    <property type="project" value="InterPro"/>
</dbReference>
<evidence type="ECO:0000256" key="1">
    <source>
        <dbReference type="ARBA" id="ARBA00003291"/>
    </source>
</evidence>
<evidence type="ECO:0000256" key="3">
    <source>
        <dbReference type="ARBA" id="ARBA00022723"/>
    </source>
</evidence>
<dbReference type="SMART" id="SM00054">
    <property type="entry name" value="EFh"/>
    <property type="match status" value="4"/>
</dbReference>
<evidence type="ECO:0000256" key="2">
    <source>
        <dbReference type="ARBA" id="ARBA00009763"/>
    </source>
</evidence>
<comment type="function">
    <text evidence="1">Potential calcium sensor.</text>
</comment>
<feature type="domain" description="EF-hand" evidence="6">
    <location>
        <begin position="81"/>
        <end position="116"/>
    </location>
</feature>
<dbReference type="AlphaFoldDB" id="A0A8K0HKW0"/>
<dbReference type="EMBL" id="VOIH02000002">
    <property type="protein sequence ID" value="KAF3454074.1"/>
    <property type="molecule type" value="Genomic_DNA"/>
</dbReference>
<dbReference type="FunFam" id="1.10.238.10:FF:000034">
    <property type="entry name" value="Calmodulin"/>
    <property type="match status" value="1"/>
</dbReference>
<evidence type="ECO:0000313" key="7">
    <source>
        <dbReference type="EMBL" id="KAF3454074.1"/>
    </source>
</evidence>
<dbReference type="Pfam" id="PF13499">
    <property type="entry name" value="EF-hand_7"/>
    <property type="match status" value="2"/>
</dbReference>
<protein>
    <recommendedName>
        <fullName evidence="6">EF-hand domain-containing protein</fullName>
    </recommendedName>
</protein>
<comment type="caution">
    <text evidence="7">The sequence shown here is derived from an EMBL/GenBank/DDBJ whole genome shotgun (WGS) entry which is preliminary data.</text>
</comment>
<feature type="domain" description="EF-hand" evidence="6">
    <location>
        <begin position="8"/>
        <end position="43"/>
    </location>
</feature>
<keyword evidence="4" id="KW-0677">Repeat</keyword>
<dbReference type="PROSITE" id="PS50222">
    <property type="entry name" value="EF_HAND_2"/>
    <property type="match status" value="4"/>
</dbReference>